<proteinExistence type="predicted"/>
<dbReference type="PATRIC" id="fig|1002367.3.peg.218"/>
<dbReference type="CDD" id="cd00303">
    <property type="entry name" value="retropepsin_like"/>
    <property type="match status" value="1"/>
</dbReference>
<dbReference type="Gene3D" id="2.40.70.10">
    <property type="entry name" value="Acid Proteases"/>
    <property type="match status" value="1"/>
</dbReference>
<dbReference type="SUPFAM" id="SSF50630">
    <property type="entry name" value="Acid proteases"/>
    <property type="match status" value="2"/>
</dbReference>
<name>G6AUI8_9BACT</name>
<comment type="caution">
    <text evidence="1">The sequence shown here is derived from an EMBL/GenBank/DDBJ whole genome shotgun (WGS) entry which is preliminary data.</text>
</comment>
<accession>G6AUI8</accession>
<dbReference type="AlphaFoldDB" id="G6AUI8"/>
<evidence type="ECO:0008006" key="3">
    <source>
        <dbReference type="Google" id="ProtNLM"/>
    </source>
</evidence>
<organism evidence="1 2">
    <name type="scientific">Leyella stercorea DSM 18206</name>
    <dbReference type="NCBI Taxonomy" id="1002367"/>
    <lineage>
        <taxon>Bacteria</taxon>
        <taxon>Pseudomonadati</taxon>
        <taxon>Bacteroidota</taxon>
        <taxon>Bacteroidia</taxon>
        <taxon>Bacteroidales</taxon>
        <taxon>Prevotellaceae</taxon>
        <taxon>Leyella</taxon>
    </lineage>
</organism>
<dbReference type="Proteomes" id="UP000004407">
    <property type="component" value="Unassembled WGS sequence"/>
</dbReference>
<sequence length="301" mass="33468">MMGGSSQMQKRNMEKFTSKLRNIQETKFPIVKAAFKGKDAQIYIGVMMIDTGSVNCILNKSILPYIADDAAIEGKTMKIHSVQGKGVECQGYSLSFRIGNEVFSDTFYVNENMDFGQMFDGLFIGIIGHGFLRKNNMVLDYETETLHASAGSIEGNPEDYAFFFPMSYGLKQYNIPVVGLVYGDKEYVMVADSGANASVITKHMMDDAGICVRYFDNDGTVICFTTDTLDTVLCDVLLSIISVGGTPECPKLYTQNDKAQVINNYQHIMEGLKDPEGNDLMPVSGMLSSDFMLRNKWVLDF</sequence>
<gene>
    <name evidence="1" type="ORF">HMPREF0673_00273</name>
</gene>
<reference evidence="1 2" key="1">
    <citation type="submission" date="2011-08" db="EMBL/GenBank/DDBJ databases">
        <authorList>
            <person name="Weinstock G."/>
            <person name="Sodergren E."/>
            <person name="Clifton S."/>
            <person name="Fulton L."/>
            <person name="Fulton B."/>
            <person name="Courtney L."/>
            <person name="Fronick C."/>
            <person name="Harrison M."/>
            <person name="Strong C."/>
            <person name="Farmer C."/>
            <person name="Delahaunty K."/>
            <person name="Markovic C."/>
            <person name="Hall O."/>
            <person name="Minx P."/>
            <person name="Tomlinson C."/>
            <person name="Mitreva M."/>
            <person name="Hou S."/>
            <person name="Chen J."/>
            <person name="Wollam A."/>
            <person name="Pepin K.H."/>
            <person name="Johnson M."/>
            <person name="Bhonagiri V."/>
            <person name="Zhang X."/>
            <person name="Suruliraj S."/>
            <person name="Warren W."/>
            <person name="Chinwalla A."/>
            <person name="Mardis E.R."/>
            <person name="Wilson R.K."/>
        </authorList>
    </citation>
    <scope>NUCLEOTIDE SEQUENCE [LARGE SCALE GENOMIC DNA]</scope>
    <source>
        <strain evidence="1 2">DSM 18206</strain>
    </source>
</reference>
<dbReference type="HOGENOM" id="CLU_927053_0_0_10"/>
<evidence type="ECO:0000313" key="1">
    <source>
        <dbReference type="EMBL" id="EHJ41916.1"/>
    </source>
</evidence>
<evidence type="ECO:0000313" key="2">
    <source>
        <dbReference type="Proteomes" id="UP000004407"/>
    </source>
</evidence>
<dbReference type="EMBL" id="AFZZ01000037">
    <property type="protein sequence ID" value="EHJ41916.1"/>
    <property type="molecule type" value="Genomic_DNA"/>
</dbReference>
<dbReference type="InterPro" id="IPR021109">
    <property type="entry name" value="Peptidase_aspartic_dom_sf"/>
</dbReference>
<protein>
    <recommendedName>
        <fullName evidence="3">Retroviral aspartyl protease</fullName>
    </recommendedName>
</protein>